<dbReference type="PANTHER" id="PTHR13318">
    <property type="entry name" value="PARTNER OF PAIRED, ISOFORM B-RELATED"/>
    <property type="match status" value="1"/>
</dbReference>
<dbReference type="Gene3D" id="3.80.10.10">
    <property type="entry name" value="Ribonuclease Inhibitor"/>
    <property type="match status" value="1"/>
</dbReference>
<evidence type="ECO:0000313" key="1">
    <source>
        <dbReference type="EMBL" id="KAG0272067.1"/>
    </source>
</evidence>
<gene>
    <name evidence="1" type="ORF">BGZ95_000069</name>
</gene>
<keyword evidence="2" id="KW-1185">Reference proteome</keyword>
<dbReference type="GO" id="GO:0019005">
    <property type="term" value="C:SCF ubiquitin ligase complex"/>
    <property type="evidence" value="ECO:0007669"/>
    <property type="project" value="TreeGrafter"/>
</dbReference>
<sequence>MSTACFKLFDIPELADLVTARLARGDLSRLNRTCRKLHSCCTPVFYENLELYNYGSENRILDSAPGMMALGRNIQLVKKLDIGIKELAILYNFFALCDPDNSCPHGAAESLVSRPTWLPALYPPNPRVVPLPPMTGLEKLIFRDDNEFSLNDPPSVEQLKANLALLCWILSNSPRLAYLKSDGVYILDQHDYRLFVHTLAGLCELKSLDLFVTCRKRIHSALGRSLFFACPPSTSFLELNFVDVPPYYTRQDQQTCDEKRDIIDSDDTTVGKRQGPLPNLENLDLWRMRSPASATDILSIFEHCPGIKHLNLPEVSTFPEADRIGTFIGQHCSQLRSFSCQLEKASPSDSLPYKIMDALPAQQLEEVGLCGRWSSLVVPSIILALQRHSATLRRIDFTSSFHMCRMSAAAILKDCVNLERLILTCPPLPGLYIDLADALEHPWGCTKLQHLMLDIRGCELPLTPGVQPYFCRPAPIVLSEDEVLQFDRLERLYLQIGRLTALRELTLQMVTVELEGSASQSAFPAMLCLPDIETNRPGYLHHLAGLTNLDTFLGSTRAEVFENNRTVGWNEVRWMEAHWPRLKKASFLFEVDSGDPMLTLNLDPEDVSHLARTNRKLHQLCMPSVFKVLVVARRREGPWYQVSRIFSYAPSMNAFARNVQHVRKLYFGRNELDYHHHCVLAFEEGAITLAAGHQFITERQPIRLLPLHDTVLATWSLHLPVAALFGFQQSWECVQPKNLGATVLAAVYEPCWDEDEAIERTQELLYNLEELLFRDMLCTGSKSEASVRAIFAHCPYIRKLATSTISGYQDINAIGQFVEEACRKIEFLDYISLKHSEEDFSPFRIMESLPAQQVANFAYNGCLPGDDGSEINLSIQRHSTTLQRIYIGGAINDDRISIAVIFKECTALHELIIDFPAPNGFFISLDDAVRHPWACTKLLRLQLAISGCELPLEPSDPPYYSRSAPITLTEGETELFARLESLYSRIGTLTELQELHLGMVPLEGDVEKEEIVYISLFPAMMSLGDAETGRTGYLRHLIGLDKLEVLRRGIYANPLETTWPETRWMEQHWPRLQRAEFFPGGMVITEPFLWLEDMGKNGPVPIRYY</sequence>
<proteinExistence type="predicted"/>
<protein>
    <submittedName>
        <fullName evidence="1">Uncharacterized protein</fullName>
    </submittedName>
</protein>
<dbReference type="GO" id="GO:0031146">
    <property type="term" value="P:SCF-dependent proteasomal ubiquitin-dependent protein catabolic process"/>
    <property type="evidence" value="ECO:0007669"/>
    <property type="project" value="TreeGrafter"/>
</dbReference>
<dbReference type="AlphaFoldDB" id="A0AAD4D8S7"/>
<dbReference type="InterPro" id="IPR032675">
    <property type="entry name" value="LRR_dom_sf"/>
</dbReference>
<name>A0AAD4D8S7_9FUNG</name>
<reference evidence="1" key="1">
    <citation type="journal article" date="2020" name="Fungal Divers.">
        <title>Resolving the Mortierellaceae phylogeny through synthesis of multi-gene phylogenetics and phylogenomics.</title>
        <authorList>
            <person name="Vandepol N."/>
            <person name="Liber J."/>
            <person name="Desiro A."/>
            <person name="Na H."/>
            <person name="Kennedy M."/>
            <person name="Barry K."/>
            <person name="Grigoriev I.V."/>
            <person name="Miller A.N."/>
            <person name="O'Donnell K."/>
            <person name="Stajich J.E."/>
            <person name="Bonito G."/>
        </authorList>
    </citation>
    <scope>NUCLEOTIDE SEQUENCE</scope>
    <source>
        <strain evidence="1">NRRL 28262</strain>
    </source>
</reference>
<evidence type="ECO:0000313" key="2">
    <source>
        <dbReference type="Proteomes" id="UP001194580"/>
    </source>
</evidence>
<dbReference type="SUPFAM" id="SSF52047">
    <property type="entry name" value="RNI-like"/>
    <property type="match status" value="1"/>
</dbReference>
<comment type="caution">
    <text evidence="1">The sequence shown here is derived from an EMBL/GenBank/DDBJ whole genome shotgun (WGS) entry which is preliminary data.</text>
</comment>
<organism evidence="1 2">
    <name type="scientific">Linnemannia exigua</name>
    <dbReference type="NCBI Taxonomy" id="604196"/>
    <lineage>
        <taxon>Eukaryota</taxon>
        <taxon>Fungi</taxon>
        <taxon>Fungi incertae sedis</taxon>
        <taxon>Mucoromycota</taxon>
        <taxon>Mortierellomycotina</taxon>
        <taxon>Mortierellomycetes</taxon>
        <taxon>Mortierellales</taxon>
        <taxon>Mortierellaceae</taxon>
        <taxon>Linnemannia</taxon>
    </lineage>
</organism>
<dbReference type="Proteomes" id="UP001194580">
    <property type="component" value="Unassembled WGS sequence"/>
</dbReference>
<accession>A0AAD4D8S7</accession>
<dbReference type="EMBL" id="JAAAIL010001000">
    <property type="protein sequence ID" value="KAG0272067.1"/>
    <property type="molecule type" value="Genomic_DNA"/>
</dbReference>